<dbReference type="PRINTS" id="PR00420">
    <property type="entry name" value="RNGMNOXGNASE"/>
</dbReference>
<comment type="caution">
    <text evidence="9">The sequence shown here is derived from an EMBL/GenBank/DDBJ whole genome shotgun (WGS) entry which is preliminary data.</text>
</comment>
<evidence type="ECO:0000256" key="4">
    <source>
        <dbReference type="ARBA" id="ARBA00023002"/>
    </source>
</evidence>
<feature type="domain" description="FAD-binding" evidence="7">
    <location>
        <begin position="489"/>
        <end position="553"/>
    </location>
</feature>
<gene>
    <name evidence="9" type="ORF">BJX63DRAFT_419690</name>
</gene>
<feature type="compositionally biased region" description="Polar residues" evidence="6">
    <location>
        <begin position="314"/>
        <end position="372"/>
    </location>
</feature>
<dbReference type="Pfam" id="PF01494">
    <property type="entry name" value="FAD_binding_3"/>
    <property type="match status" value="2"/>
</dbReference>
<evidence type="ECO:0000256" key="1">
    <source>
        <dbReference type="ARBA" id="ARBA00007992"/>
    </source>
</evidence>
<keyword evidence="5" id="KW-0503">Monooxygenase</keyword>
<reference evidence="9 10" key="1">
    <citation type="submission" date="2024-07" db="EMBL/GenBank/DDBJ databases">
        <title>Section-level genome sequencing and comparative genomics of Aspergillus sections Usti and Cavernicolus.</title>
        <authorList>
            <consortium name="Lawrence Berkeley National Laboratory"/>
            <person name="Nybo J.L."/>
            <person name="Vesth T.C."/>
            <person name="Theobald S."/>
            <person name="Frisvad J.C."/>
            <person name="Larsen T.O."/>
            <person name="Kjaerboelling I."/>
            <person name="Rothschild-Mancinelli K."/>
            <person name="Lyhne E.K."/>
            <person name="Kogle M.E."/>
            <person name="Barry K."/>
            <person name="Clum A."/>
            <person name="Na H."/>
            <person name="Ledsgaard L."/>
            <person name="Lin J."/>
            <person name="Lipzen A."/>
            <person name="Kuo A."/>
            <person name="Riley R."/>
            <person name="Mondo S."/>
            <person name="Labutti K."/>
            <person name="Haridas S."/>
            <person name="Pangalinan J."/>
            <person name="Salamov A.A."/>
            <person name="Simmons B.A."/>
            <person name="Magnuson J.K."/>
            <person name="Chen J."/>
            <person name="Drula E."/>
            <person name="Henrissat B."/>
            <person name="Wiebenga A."/>
            <person name="Lubbers R.J."/>
            <person name="Gomes A.C."/>
            <person name="Makela M.R."/>
            <person name="Stajich J."/>
            <person name="Grigoriev I.V."/>
            <person name="Mortensen U.H."/>
            <person name="De Vries R.P."/>
            <person name="Baker S.E."/>
            <person name="Andersen M.R."/>
        </authorList>
    </citation>
    <scope>NUCLEOTIDE SEQUENCE [LARGE SCALE GENOMIC DNA]</scope>
    <source>
        <strain evidence="9 10">CBS 588.65</strain>
    </source>
</reference>
<dbReference type="InterPro" id="IPR002938">
    <property type="entry name" value="FAD-bd"/>
</dbReference>
<feature type="domain" description="DUF4440" evidence="8">
    <location>
        <begin position="13"/>
        <end position="83"/>
    </location>
</feature>
<dbReference type="InterPro" id="IPR050493">
    <property type="entry name" value="FAD-dep_Monooxygenase_BioMet"/>
</dbReference>
<keyword evidence="2" id="KW-0285">Flavoprotein</keyword>
<evidence type="ECO:0000256" key="3">
    <source>
        <dbReference type="ARBA" id="ARBA00022827"/>
    </source>
</evidence>
<evidence type="ECO:0000259" key="7">
    <source>
        <dbReference type="Pfam" id="PF01494"/>
    </source>
</evidence>
<dbReference type="Proteomes" id="UP001610334">
    <property type="component" value="Unassembled WGS sequence"/>
</dbReference>
<dbReference type="EMBL" id="JBFXLT010000019">
    <property type="protein sequence ID" value="KAL2817114.1"/>
    <property type="molecule type" value="Genomic_DNA"/>
</dbReference>
<proteinExistence type="inferred from homology"/>
<organism evidence="9 10">
    <name type="scientific">Aspergillus granulosus</name>
    <dbReference type="NCBI Taxonomy" id="176169"/>
    <lineage>
        <taxon>Eukaryota</taxon>
        <taxon>Fungi</taxon>
        <taxon>Dikarya</taxon>
        <taxon>Ascomycota</taxon>
        <taxon>Pezizomycotina</taxon>
        <taxon>Eurotiomycetes</taxon>
        <taxon>Eurotiomycetidae</taxon>
        <taxon>Eurotiales</taxon>
        <taxon>Aspergillaceae</taxon>
        <taxon>Aspergillus</taxon>
        <taxon>Aspergillus subgen. Nidulantes</taxon>
    </lineage>
</organism>
<evidence type="ECO:0008006" key="11">
    <source>
        <dbReference type="Google" id="ProtNLM"/>
    </source>
</evidence>
<keyword evidence="3" id="KW-0274">FAD</keyword>
<feature type="domain" description="FAD-binding" evidence="7">
    <location>
        <begin position="108"/>
        <end position="311"/>
    </location>
</feature>
<sequence>MPPIYERISSDLVAQERTLWTTLTSADPAPELERFTHPEGTYLFPKKDIITVGKLQEAFSRPFHRFDEYNLEDVRVLVIDLMAGTVTEPWDGFVLPVSIPDPSPQTRQVLIVGAGIAGIASALALAHELKPHEPNLQITIFERHEVLSTSGGAINLTPVAQRHLDRLGVLTELDRQGDDGGADVDAIELFSSRSGRSLGSIDFTDGNGNGVDGYKGRRVMRIVLSLAMLAVVERHPNIRIVYGKKLAHVSESTNGETTLHFEDNTSATGDLVLGCDGVHSALRTSYVDPSRPSEYTGLSFLQTTIDTPPPPPSQSRSARNSTSRPSTGNSTNGSAHSYSIRSLRKTPSFSTHTASTPNLSADPSSIPLSTMHSPPFRTTGLALSRHGDLLGSYCDRSHSTLFLAAIVQINESLLSRYRIDTSLSASSPSQYLTPPHVDETRRRLAIQAALQGEIHTRFGHAGHPWIRDVANLKTNWMLYPVYQVRPGGRWSRGKVILLGDAAHAMPPRDESAAYALDDAIMFSRILAHHRDESLPEIFARYEAVRRAAVEEAFSEAGRMWDTHRDMSFLEGRWKEWTMPWVLWKNRGARNAAWRFDAYDV</sequence>
<evidence type="ECO:0000313" key="10">
    <source>
        <dbReference type="Proteomes" id="UP001610334"/>
    </source>
</evidence>
<dbReference type="PANTHER" id="PTHR13789:SF309">
    <property type="entry name" value="PUTATIVE (AFU_ORTHOLOGUE AFUA_6G14510)-RELATED"/>
    <property type="match status" value="1"/>
</dbReference>
<dbReference type="PANTHER" id="PTHR13789">
    <property type="entry name" value="MONOOXYGENASE"/>
    <property type="match status" value="1"/>
</dbReference>
<comment type="similarity">
    <text evidence="1">Belongs to the paxM FAD-dependent monooxygenase family.</text>
</comment>
<dbReference type="InterPro" id="IPR036188">
    <property type="entry name" value="FAD/NAD-bd_sf"/>
</dbReference>
<keyword evidence="4" id="KW-0560">Oxidoreductase</keyword>
<dbReference type="Gene3D" id="3.50.50.60">
    <property type="entry name" value="FAD/NAD(P)-binding domain"/>
    <property type="match status" value="2"/>
</dbReference>
<evidence type="ECO:0000256" key="2">
    <source>
        <dbReference type="ARBA" id="ARBA00022630"/>
    </source>
</evidence>
<dbReference type="InterPro" id="IPR027843">
    <property type="entry name" value="DUF4440"/>
</dbReference>
<evidence type="ECO:0000256" key="6">
    <source>
        <dbReference type="SAM" id="MobiDB-lite"/>
    </source>
</evidence>
<feature type="region of interest" description="Disordered" evidence="6">
    <location>
        <begin position="301"/>
        <end position="372"/>
    </location>
</feature>
<name>A0ABR4HNQ0_9EURO</name>
<keyword evidence="10" id="KW-1185">Reference proteome</keyword>
<dbReference type="SUPFAM" id="SSF51905">
    <property type="entry name" value="FAD/NAD(P)-binding domain"/>
    <property type="match status" value="1"/>
</dbReference>
<protein>
    <recommendedName>
        <fullName evidence="11">FAD-binding domain-containing protein</fullName>
    </recommendedName>
</protein>
<dbReference type="Pfam" id="PF14534">
    <property type="entry name" value="DUF4440"/>
    <property type="match status" value="1"/>
</dbReference>
<evidence type="ECO:0000259" key="8">
    <source>
        <dbReference type="Pfam" id="PF14534"/>
    </source>
</evidence>
<evidence type="ECO:0000256" key="5">
    <source>
        <dbReference type="ARBA" id="ARBA00023033"/>
    </source>
</evidence>
<evidence type="ECO:0000313" key="9">
    <source>
        <dbReference type="EMBL" id="KAL2817114.1"/>
    </source>
</evidence>
<accession>A0ABR4HNQ0</accession>